<evidence type="ECO:0000256" key="3">
    <source>
        <dbReference type="ARBA" id="ARBA00022801"/>
    </source>
</evidence>
<keyword evidence="2 6" id="KW-0479">Metal-binding</keyword>
<feature type="chain" id="PRO_5010344893" description="Peptidase M3A/M3B catalytic domain-containing protein" evidence="7">
    <location>
        <begin position="28"/>
        <end position="633"/>
    </location>
</feature>
<organism evidence="9 10">
    <name type="scientific">Mucilaginibacter polytrichastri</name>
    <dbReference type="NCBI Taxonomy" id="1302689"/>
    <lineage>
        <taxon>Bacteria</taxon>
        <taxon>Pseudomonadati</taxon>
        <taxon>Bacteroidota</taxon>
        <taxon>Sphingobacteriia</taxon>
        <taxon>Sphingobacteriales</taxon>
        <taxon>Sphingobacteriaceae</taxon>
        <taxon>Mucilaginibacter</taxon>
    </lineage>
</organism>
<keyword evidence="4 6" id="KW-0862">Zinc</keyword>
<keyword evidence="10" id="KW-1185">Reference proteome</keyword>
<evidence type="ECO:0000313" key="10">
    <source>
        <dbReference type="Proteomes" id="UP000186720"/>
    </source>
</evidence>
<evidence type="ECO:0000256" key="2">
    <source>
        <dbReference type="ARBA" id="ARBA00022723"/>
    </source>
</evidence>
<evidence type="ECO:0000259" key="8">
    <source>
        <dbReference type="Pfam" id="PF01432"/>
    </source>
</evidence>
<dbReference type="AlphaFoldDB" id="A0A1Q5ZSM5"/>
<dbReference type="InterPro" id="IPR042088">
    <property type="entry name" value="OligoPept_F_C"/>
</dbReference>
<dbReference type="SUPFAM" id="SSF55486">
    <property type="entry name" value="Metalloproteases ('zincins'), catalytic domain"/>
    <property type="match status" value="1"/>
</dbReference>
<sequence>MPSLNISLKKLYIIAACLLCLVTNNYAQQQFDPFEGNAPAFHANMVRYFKSPADELNSRKLLLDSVKTFQNDSVWTMANLLPHLNRYEKLLISLQKHYQYHRLLAYINNKDTLARKASNQTDEIQGELNSRVDKILLQPQFASLTDQQFSQYGVSKYKYLLKNTQQNAAHNLSPHDEKLANQLTGNMIDQLTDRYDNLMNEIKVTEISIDGKTYNWASYKPELAKTTDAKAHAVGLKAYYNAYYDAYSSHAEVFAATLIDITRQKNALAKLQGFTSTPERIYQRRLQLSETGVKQMLQQMTNHAGVLKAYKQLLMEQTQHTTGLSKVYSWDITAPAGYTWQSHTYAQARQLILKALAPLGDEYERNFANLLDPANGRLEIAGGPNRVTEFTSIGYSGIPIGLYMKTYDGGLKSTLVLAHEGGHAIHEQLMSDHATVPSYSSGPSFLFEAYAMFNELLMLDEMRKQASTPQAKAFFTKQFLDKLSLEVFTSAEEGTFEQGLYDGVATGKINTRRDIDSLYTGIMNQYDIYFAGEPQRRSEWINKRLVFDDPLYNVNYLYAILVSCKLYNMQHAYPKGFAMKYNVLLKNGFDAPAEDLLKKQMGFGLDNNALLNGTLQIMKDKTEELRHLYEKMK</sequence>
<evidence type="ECO:0000256" key="4">
    <source>
        <dbReference type="ARBA" id="ARBA00022833"/>
    </source>
</evidence>
<keyword evidence="1 6" id="KW-0645">Protease</keyword>
<protein>
    <recommendedName>
        <fullName evidence="8">Peptidase M3A/M3B catalytic domain-containing protein</fullName>
    </recommendedName>
</protein>
<dbReference type="Gene3D" id="1.20.140.70">
    <property type="entry name" value="Oligopeptidase f, N-terminal domain"/>
    <property type="match status" value="1"/>
</dbReference>
<evidence type="ECO:0000256" key="5">
    <source>
        <dbReference type="ARBA" id="ARBA00023049"/>
    </source>
</evidence>
<evidence type="ECO:0000256" key="1">
    <source>
        <dbReference type="ARBA" id="ARBA00022670"/>
    </source>
</evidence>
<comment type="caution">
    <text evidence="9">The sequence shown here is derived from an EMBL/GenBank/DDBJ whole genome shotgun (WGS) entry which is preliminary data.</text>
</comment>
<dbReference type="Proteomes" id="UP000186720">
    <property type="component" value="Unassembled WGS sequence"/>
</dbReference>
<proteinExistence type="inferred from homology"/>
<evidence type="ECO:0000313" key="9">
    <source>
        <dbReference type="EMBL" id="OKS84775.1"/>
    </source>
</evidence>
<comment type="similarity">
    <text evidence="6">Belongs to the peptidase M3 family.</text>
</comment>
<dbReference type="Pfam" id="PF01432">
    <property type="entry name" value="Peptidase_M3"/>
    <property type="match status" value="1"/>
</dbReference>
<dbReference type="GO" id="GO:0046872">
    <property type="term" value="F:metal ion binding"/>
    <property type="evidence" value="ECO:0007669"/>
    <property type="project" value="UniProtKB-UniRule"/>
</dbReference>
<dbReference type="GO" id="GO:0006508">
    <property type="term" value="P:proteolysis"/>
    <property type="evidence" value="ECO:0007669"/>
    <property type="project" value="UniProtKB-KW"/>
</dbReference>
<dbReference type="InterPro" id="IPR001567">
    <property type="entry name" value="Pept_M3A_M3B_dom"/>
</dbReference>
<keyword evidence="7" id="KW-0732">Signal</keyword>
<dbReference type="EMBL" id="MPPL01000001">
    <property type="protein sequence ID" value="OKS84775.1"/>
    <property type="molecule type" value="Genomic_DNA"/>
</dbReference>
<keyword evidence="3 6" id="KW-0378">Hydrolase</keyword>
<accession>A0A1Q5ZSM5</accession>
<evidence type="ECO:0000256" key="7">
    <source>
        <dbReference type="SAM" id="SignalP"/>
    </source>
</evidence>
<dbReference type="GO" id="GO:0004222">
    <property type="term" value="F:metalloendopeptidase activity"/>
    <property type="evidence" value="ECO:0007669"/>
    <property type="project" value="InterPro"/>
</dbReference>
<reference evidence="9 10" key="1">
    <citation type="submission" date="2016-11" db="EMBL/GenBank/DDBJ databases">
        <title>Whole Genome Sequencing of Mucilaginibacter polytrichastri RG4-7(T) isolated from the moss sample.</title>
        <authorList>
            <person name="Li Y."/>
        </authorList>
    </citation>
    <scope>NUCLEOTIDE SEQUENCE [LARGE SCALE GENOMIC DNA]</scope>
    <source>
        <strain evidence="9 10">RG4-7</strain>
    </source>
</reference>
<name>A0A1Q5ZSM5_9SPHI</name>
<comment type="cofactor">
    <cofactor evidence="6">
        <name>Zn(2+)</name>
        <dbReference type="ChEBI" id="CHEBI:29105"/>
    </cofactor>
    <text evidence="6">Binds 1 zinc ion.</text>
</comment>
<dbReference type="RefSeq" id="WP_171972453.1">
    <property type="nucleotide sequence ID" value="NZ_FPAM01000008.1"/>
</dbReference>
<feature type="domain" description="Peptidase M3A/M3B catalytic" evidence="8">
    <location>
        <begin position="416"/>
        <end position="600"/>
    </location>
</feature>
<gene>
    <name evidence="9" type="ORF">RG47T_0208</name>
</gene>
<feature type="signal peptide" evidence="7">
    <location>
        <begin position="1"/>
        <end position="27"/>
    </location>
</feature>
<dbReference type="STRING" id="1302689.RG47T_0208"/>
<evidence type="ECO:0000256" key="6">
    <source>
        <dbReference type="RuleBase" id="RU003435"/>
    </source>
</evidence>
<dbReference type="Gene3D" id="1.10.1370.20">
    <property type="entry name" value="Oligoendopeptidase f, C-terminal domain"/>
    <property type="match status" value="1"/>
</dbReference>
<keyword evidence="5 6" id="KW-0482">Metalloprotease</keyword>